<dbReference type="AlphaFoldDB" id="A0A9P0GDN0"/>
<dbReference type="OrthoDB" id="6775061at2759"/>
<evidence type="ECO:0000313" key="2">
    <source>
        <dbReference type="EMBL" id="CAH1105980.1"/>
    </source>
</evidence>
<name>A0A9P0GDN0_9CUCU</name>
<dbReference type="Proteomes" id="UP001153636">
    <property type="component" value="Chromosome 2"/>
</dbReference>
<protein>
    <submittedName>
        <fullName evidence="2">Uncharacterized protein</fullName>
    </submittedName>
</protein>
<dbReference type="EMBL" id="OV651814">
    <property type="protein sequence ID" value="CAH1105980.1"/>
    <property type="molecule type" value="Genomic_DNA"/>
</dbReference>
<organism evidence="2 3">
    <name type="scientific">Psylliodes chrysocephalus</name>
    <dbReference type="NCBI Taxonomy" id="3402493"/>
    <lineage>
        <taxon>Eukaryota</taxon>
        <taxon>Metazoa</taxon>
        <taxon>Ecdysozoa</taxon>
        <taxon>Arthropoda</taxon>
        <taxon>Hexapoda</taxon>
        <taxon>Insecta</taxon>
        <taxon>Pterygota</taxon>
        <taxon>Neoptera</taxon>
        <taxon>Endopterygota</taxon>
        <taxon>Coleoptera</taxon>
        <taxon>Polyphaga</taxon>
        <taxon>Cucujiformia</taxon>
        <taxon>Chrysomeloidea</taxon>
        <taxon>Chrysomelidae</taxon>
        <taxon>Galerucinae</taxon>
        <taxon>Alticini</taxon>
        <taxon>Psylliodes</taxon>
    </lineage>
</organism>
<feature type="region of interest" description="Disordered" evidence="1">
    <location>
        <begin position="100"/>
        <end position="138"/>
    </location>
</feature>
<evidence type="ECO:0000256" key="1">
    <source>
        <dbReference type="SAM" id="MobiDB-lite"/>
    </source>
</evidence>
<proteinExistence type="predicted"/>
<keyword evidence="3" id="KW-1185">Reference proteome</keyword>
<sequence length="138" mass="15406">MDLRDAFRLNSGGNTNKPKPVVIECLTSKFKSEILGQAKLLKGTGIFISLDYTKEDCETKKIIFKHQKLVRSQGRLSQIKGNKLIIEGVTYEVDDLLEASNPSSLGESHRSRQNSTSSIGSSSRNTNRLLRKQNLNPK</sequence>
<gene>
    <name evidence="2" type="ORF">PSYICH_LOCUS6476</name>
</gene>
<feature type="compositionally biased region" description="Low complexity" evidence="1">
    <location>
        <begin position="113"/>
        <end position="128"/>
    </location>
</feature>
<evidence type="ECO:0000313" key="3">
    <source>
        <dbReference type="Proteomes" id="UP001153636"/>
    </source>
</evidence>
<reference evidence="2" key="1">
    <citation type="submission" date="2022-01" db="EMBL/GenBank/DDBJ databases">
        <authorList>
            <person name="King R."/>
        </authorList>
    </citation>
    <scope>NUCLEOTIDE SEQUENCE</scope>
</reference>
<accession>A0A9P0GDN0</accession>